<evidence type="ECO:0000313" key="4">
    <source>
        <dbReference type="Proteomes" id="UP000001072"/>
    </source>
</evidence>
<protein>
    <recommendedName>
        <fullName evidence="2">Glycoside hydrolase 131 catalytic N-terminal domain-containing protein</fullName>
    </recommendedName>
</protein>
<dbReference type="InterPro" id="IPR041524">
    <property type="entry name" value="GH131_N"/>
</dbReference>
<dbReference type="EMBL" id="GL883120">
    <property type="protein sequence ID" value="EGG04062.1"/>
    <property type="molecule type" value="Genomic_DNA"/>
</dbReference>
<dbReference type="STRING" id="747676.F4RTU3"/>
<dbReference type="Gene3D" id="2.60.120.1160">
    <property type="match status" value="1"/>
</dbReference>
<dbReference type="eggNOG" id="ENOG502SKJS">
    <property type="taxonomic scope" value="Eukaryota"/>
</dbReference>
<dbReference type="PANTHER" id="PTHR34612:SF2">
    <property type="entry name" value="GLYCOSIDE HYDROLASE 131 CATALYTIC N-TERMINAL DOMAIN-CONTAINING PROTEIN"/>
    <property type="match status" value="1"/>
</dbReference>
<dbReference type="PANTHER" id="PTHR34612">
    <property type="entry name" value="GH131_N DOMAIN-CONTAINING PROTEIN"/>
    <property type="match status" value="1"/>
</dbReference>
<dbReference type="Proteomes" id="UP000001072">
    <property type="component" value="Unassembled WGS sequence"/>
</dbReference>
<evidence type="ECO:0000313" key="3">
    <source>
        <dbReference type="EMBL" id="EGG04062.1"/>
    </source>
</evidence>
<organism evidence="4">
    <name type="scientific">Melampsora larici-populina (strain 98AG31 / pathotype 3-4-7)</name>
    <name type="common">Poplar leaf rust fungus</name>
    <dbReference type="NCBI Taxonomy" id="747676"/>
    <lineage>
        <taxon>Eukaryota</taxon>
        <taxon>Fungi</taxon>
        <taxon>Dikarya</taxon>
        <taxon>Basidiomycota</taxon>
        <taxon>Pucciniomycotina</taxon>
        <taxon>Pucciniomycetes</taxon>
        <taxon>Pucciniales</taxon>
        <taxon>Melampsoraceae</taxon>
        <taxon>Melampsora</taxon>
    </lineage>
</organism>
<dbReference type="Pfam" id="PF18271">
    <property type="entry name" value="GH131_N"/>
    <property type="match status" value="1"/>
</dbReference>
<dbReference type="KEGG" id="mlr:MELLADRAFT_89568"/>
<evidence type="ECO:0000256" key="1">
    <source>
        <dbReference type="SAM" id="MobiDB-lite"/>
    </source>
</evidence>
<name>F4RTU3_MELLP</name>
<dbReference type="HOGENOM" id="CLU_063723_2_1_1"/>
<dbReference type="OrthoDB" id="5283326at2759"/>
<dbReference type="InParanoid" id="F4RTU3"/>
<proteinExistence type="predicted"/>
<dbReference type="AlphaFoldDB" id="F4RTU3"/>
<dbReference type="GeneID" id="18935247"/>
<feature type="domain" description="Glycoside hydrolase 131 catalytic N-terminal" evidence="2">
    <location>
        <begin position="19"/>
        <end position="264"/>
    </location>
</feature>
<accession>F4RTU3</accession>
<dbReference type="VEuPathDB" id="FungiDB:MELLADRAFT_89568"/>
<feature type="region of interest" description="Disordered" evidence="1">
    <location>
        <begin position="265"/>
        <end position="288"/>
    </location>
</feature>
<dbReference type="RefSeq" id="XP_007412523.1">
    <property type="nucleotide sequence ID" value="XM_007412461.1"/>
</dbReference>
<keyword evidence="4" id="KW-1185">Reference proteome</keyword>
<evidence type="ECO:0000259" key="2">
    <source>
        <dbReference type="Pfam" id="PF18271"/>
    </source>
</evidence>
<sequence>MKGSDADNPSSALSKLIKFVVKGQKNKRGDYLSINSKGKDVELGIEIKDSSIFCPGDKTENCQHGFRRTDVLPAIDSTKTLDGVTVFHQSFRMNPQLPLNLTHGYLLASIELPNVFACTLGDHVFDIFAGSDFSSNLTQKSPSDPKTIRIRDLNSKVLYSMPIKNDTLYNTAITVDWVGNSLMVSASEGDDELKIVAGPLENSPKVVDPANKLTGEWHVQLIKFPLPNPADPYDKRSDVVHKGLQESNLHEGVFFSNMYVEDGRLGKVKSSGPPQGSAPHRVPERARS</sequence>
<reference evidence="4" key="1">
    <citation type="journal article" date="2011" name="Proc. Natl. Acad. Sci. U.S.A.">
        <title>Obligate biotrophy features unraveled by the genomic analysis of rust fungi.</title>
        <authorList>
            <person name="Duplessis S."/>
            <person name="Cuomo C.A."/>
            <person name="Lin Y.-C."/>
            <person name="Aerts A."/>
            <person name="Tisserant E."/>
            <person name="Veneault-Fourrey C."/>
            <person name="Joly D.L."/>
            <person name="Hacquard S."/>
            <person name="Amselem J."/>
            <person name="Cantarel B.L."/>
            <person name="Chiu R."/>
            <person name="Coutinho P.M."/>
            <person name="Feau N."/>
            <person name="Field M."/>
            <person name="Frey P."/>
            <person name="Gelhaye E."/>
            <person name="Goldberg J."/>
            <person name="Grabherr M.G."/>
            <person name="Kodira C.D."/>
            <person name="Kohler A."/>
            <person name="Kuees U."/>
            <person name="Lindquist E.A."/>
            <person name="Lucas S.M."/>
            <person name="Mago R."/>
            <person name="Mauceli E."/>
            <person name="Morin E."/>
            <person name="Murat C."/>
            <person name="Pangilinan J.L."/>
            <person name="Park R."/>
            <person name="Pearson M."/>
            <person name="Quesneville H."/>
            <person name="Rouhier N."/>
            <person name="Sakthikumar S."/>
            <person name="Salamov A.A."/>
            <person name="Schmutz J."/>
            <person name="Selles B."/>
            <person name="Shapiro H."/>
            <person name="Tanguay P."/>
            <person name="Tuskan G.A."/>
            <person name="Henrissat B."/>
            <person name="Van de Peer Y."/>
            <person name="Rouze P."/>
            <person name="Ellis J.G."/>
            <person name="Dodds P.N."/>
            <person name="Schein J.E."/>
            <person name="Zhong S."/>
            <person name="Hamelin R.C."/>
            <person name="Grigoriev I.V."/>
            <person name="Szabo L.J."/>
            <person name="Martin F."/>
        </authorList>
    </citation>
    <scope>NUCLEOTIDE SEQUENCE [LARGE SCALE GENOMIC DNA]</scope>
    <source>
        <strain evidence="4">98AG31 / pathotype 3-4-7</strain>
    </source>
</reference>
<gene>
    <name evidence="3" type="ORF">MELLADRAFT_89568</name>
</gene>